<keyword evidence="3" id="KW-0378">Hydrolase</keyword>
<comment type="similarity">
    <text evidence="2 3">Belongs to the LOG family.</text>
</comment>
<dbReference type="InterPro" id="IPR005269">
    <property type="entry name" value="LOG"/>
</dbReference>
<organism evidence="4 5">
    <name type="scientific">Nemorincola caseinilytica</name>
    <dbReference type="NCBI Taxonomy" id="2054315"/>
    <lineage>
        <taxon>Bacteria</taxon>
        <taxon>Pseudomonadati</taxon>
        <taxon>Bacteroidota</taxon>
        <taxon>Chitinophagia</taxon>
        <taxon>Chitinophagales</taxon>
        <taxon>Chitinophagaceae</taxon>
        <taxon>Nemorincola</taxon>
    </lineage>
</organism>
<evidence type="ECO:0000256" key="2">
    <source>
        <dbReference type="ARBA" id="ARBA00006763"/>
    </source>
</evidence>
<reference evidence="5" key="1">
    <citation type="journal article" date="2019" name="Int. J. Syst. Evol. Microbiol.">
        <title>The Global Catalogue of Microorganisms (GCM) 10K type strain sequencing project: providing services to taxonomists for standard genome sequencing and annotation.</title>
        <authorList>
            <consortium name="The Broad Institute Genomics Platform"/>
            <consortium name="The Broad Institute Genome Sequencing Center for Infectious Disease"/>
            <person name="Wu L."/>
            <person name="Ma J."/>
        </authorList>
    </citation>
    <scope>NUCLEOTIDE SEQUENCE [LARGE SCALE GENOMIC DNA]</scope>
    <source>
        <strain evidence="5">JCM 32105</strain>
    </source>
</reference>
<dbReference type="InterPro" id="IPR031100">
    <property type="entry name" value="LOG_fam"/>
</dbReference>
<keyword evidence="5" id="KW-1185">Reference proteome</keyword>
<protein>
    <recommendedName>
        <fullName evidence="3">Cytokinin riboside 5'-monophosphate phosphoribohydrolase</fullName>
        <ecNumber evidence="3">3.2.2.n1</ecNumber>
    </recommendedName>
</protein>
<dbReference type="Proteomes" id="UP001500067">
    <property type="component" value="Unassembled WGS sequence"/>
</dbReference>
<accession>A0ABP8NKH5</accession>
<comment type="caution">
    <text evidence="4">The sequence shown here is derived from an EMBL/GenBank/DDBJ whole genome shotgun (WGS) entry which is preliminary data.</text>
</comment>
<dbReference type="SUPFAM" id="SSF102405">
    <property type="entry name" value="MCP/YpsA-like"/>
    <property type="match status" value="1"/>
</dbReference>
<evidence type="ECO:0000313" key="5">
    <source>
        <dbReference type="Proteomes" id="UP001500067"/>
    </source>
</evidence>
<proteinExistence type="inferred from homology"/>
<dbReference type="Pfam" id="PF03641">
    <property type="entry name" value="Lysine_decarbox"/>
    <property type="match status" value="1"/>
</dbReference>
<name>A0ABP8NKH5_9BACT</name>
<comment type="catalytic activity">
    <reaction evidence="1">
        <text>AMP + H2O = D-ribose 5-phosphate + adenine</text>
        <dbReference type="Rhea" id="RHEA:20129"/>
        <dbReference type="ChEBI" id="CHEBI:15377"/>
        <dbReference type="ChEBI" id="CHEBI:16708"/>
        <dbReference type="ChEBI" id="CHEBI:78346"/>
        <dbReference type="ChEBI" id="CHEBI:456215"/>
        <dbReference type="EC" id="3.2.2.4"/>
    </reaction>
</comment>
<dbReference type="PANTHER" id="PTHR31223:SF70">
    <property type="entry name" value="LOG FAMILY PROTEIN YJL055W"/>
    <property type="match status" value="1"/>
</dbReference>
<keyword evidence="3" id="KW-0203">Cytokinin biosynthesis</keyword>
<evidence type="ECO:0000256" key="1">
    <source>
        <dbReference type="ARBA" id="ARBA00000274"/>
    </source>
</evidence>
<sequence>MQNIAVFCGSSEGYNELYRETAFDLGAMLASRGIGIVYGGAKVGLMGAVAEAALQQGGRVTGVIPRFLEHKEIVHDGLTKLISVDTMHERKLQMNRLCDGVIALPGGWGTMEELFEMLTWGQLGLHRKPIGLLNINGFYDALLALCSNMVQEGFLDECVNTSLLASPSADELLDMMERYTPPPVPKWLTERTT</sequence>
<gene>
    <name evidence="4" type="ORF">GCM10023093_21620</name>
</gene>
<dbReference type="Gene3D" id="3.40.50.450">
    <property type="match status" value="1"/>
</dbReference>
<dbReference type="RefSeq" id="WP_345082955.1">
    <property type="nucleotide sequence ID" value="NZ_BAABFA010000014.1"/>
</dbReference>
<dbReference type="NCBIfam" id="TIGR00730">
    <property type="entry name" value="Rossman fold protein, TIGR00730 family"/>
    <property type="match status" value="1"/>
</dbReference>
<evidence type="ECO:0000256" key="3">
    <source>
        <dbReference type="RuleBase" id="RU363015"/>
    </source>
</evidence>
<evidence type="ECO:0000313" key="4">
    <source>
        <dbReference type="EMBL" id="GAA4466853.1"/>
    </source>
</evidence>
<dbReference type="EMBL" id="BAABFA010000014">
    <property type="protein sequence ID" value="GAA4466853.1"/>
    <property type="molecule type" value="Genomic_DNA"/>
</dbReference>
<dbReference type="EC" id="3.2.2.n1" evidence="3"/>
<dbReference type="PANTHER" id="PTHR31223">
    <property type="entry name" value="LOG FAMILY PROTEIN YJL055W"/>
    <property type="match status" value="1"/>
</dbReference>